<dbReference type="PANTHER" id="PTHR37947:SF1">
    <property type="entry name" value="BLL2462 PROTEIN"/>
    <property type="match status" value="1"/>
</dbReference>
<feature type="transmembrane region" description="Helical" evidence="1">
    <location>
        <begin position="35"/>
        <end position="54"/>
    </location>
</feature>
<proteinExistence type="predicted"/>
<dbReference type="Proteomes" id="UP000182114">
    <property type="component" value="Unassembled WGS sequence"/>
</dbReference>
<sequence length="670" mass="75523">MQIQTILLIILAAFVAVGVVIFQYYYKVKKRGKHIVLLSFLRFTALFSLFIVLINPKFKKVDYTVAKANLVVVADISSSMANSSEQLNDFLDKIKNNKDLAEKFNIDYYQFGSSLENLGTLDLSEKKTDIAKALKTVATIYNNKKTVGVLLSDGNQTIGQDYEFYGNKSKISFYSVVFGDTTAYEDVKVSQVNTNKFAFLKNKFPIESYISYDGEKTVSLPVSIAVDGKIVFKEQVGFSKSIKSKRIHTLINADAVGVKTVVVAVGALDTEKNKINNRKSVAVEVIDEKTKVTIVSSIVHPDLGALKKAIESNEQRLVTIVKPNVDQKVFDDTDLFICYQPTSSFKEVYAFIAKEKRNHFTIVGTKTDLNFLNQSNLDFTLETGYPIEEVIGKLNTSFSKYDIANTDFINYPPLTSNSGAISFKSTYEPLLQMNIRGVDLANPLFAISENEKQKTAVLLGENIWKWRMQNYVNQENFEDFDTFIGKLTLFLSSDAKREQLSIDYKSVYENLGLAKVTATYFDETYVFDSKANLYIEINGGVKVPMLLKNNYFEADLSDLKSGTYSFKVGVVGKSVSKSGKFTVLDYDVEQQFFSSNHTKMSNFSEATTASLFYPEQIQEFITQLDSDKRFMSTQKSVENVVSLIDFKFLLGLIIIALSLEWIIRKYNGLI</sequence>
<feature type="transmembrane region" description="Helical" evidence="1">
    <location>
        <begin position="640"/>
        <end position="663"/>
    </location>
</feature>
<name>A0A1G7G5Q0_9FLAO</name>
<dbReference type="EMBL" id="FNBD01000004">
    <property type="protein sequence ID" value="SDE83405.1"/>
    <property type="molecule type" value="Genomic_DNA"/>
</dbReference>
<keyword evidence="1" id="KW-0812">Transmembrane</keyword>
<organism evidence="2 3">
    <name type="scientific">Cellulophaga baltica</name>
    <dbReference type="NCBI Taxonomy" id="76594"/>
    <lineage>
        <taxon>Bacteria</taxon>
        <taxon>Pseudomonadati</taxon>
        <taxon>Bacteroidota</taxon>
        <taxon>Flavobacteriia</taxon>
        <taxon>Flavobacteriales</taxon>
        <taxon>Flavobacteriaceae</taxon>
        <taxon>Cellulophaga</taxon>
    </lineage>
</organism>
<keyword evidence="1" id="KW-1133">Transmembrane helix</keyword>
<dbReference type="eggNOG" id="COG2304">
    <property type="taxonomic scope" value="Bacteria"/>
</dbReference>
<evidence type="ECO:0000313" key="2">
    <source>
        <dbReference type="EMBL" id="SDE83405.1"/>
    </source>
</evidence>
<reference evidence="3" key="1">
    <citation type="submission" date="2016-10" db="EMBL/GenBank/DDBJ databases">
        <authorList>
            <person name="Varghese N."/>
            <person name="Submissions S."/>
        </authorList>
    </citation>
    <scope>NUCLEOTIDE SEQUENCE [LARGE SCALE GENOMIC DNA]</scope>
    <source>
        <strain evidence="3">DSM 24729</strain>
    </source>
</reference>
<protein>
    <submittedName>
        <fullName evidence="2">Uncharacterized protein</fullName>
    </submittedName>
</protein>
<keyword evidence="3" id="KW-1185">Reference proteome</keyword>
<accession>A0A1G7G5Q0</accession>
<dbReference type="PANTHER" id="PTHR37947">
    <property type="entry name" value="BLL2462 PROTEIN"/>
    <property type="match status" value="1"/>
</dbReference>
<feature type="transmembrane region" description="Helical" evidence="1">
    <location>
        <begin position="6"/>
        <end position="26"/>
    </location>
</feature>
<gene>
    <name evidence="2" type="ORF">SAMN04487992_104142</name>
</gene>
<keyword evidence="1" id="KW-0472">Membrane</keyword>
<dbReference type="RefSeq" id="WP_074538040.1">
    <property type="nucleotide sequence ID" value="NZ_FNBD01000004.1"/>
</dbReference>
<evidence type="ECO:0000256" key="1">
    <source>
        <dbReference type="SAM" id="Phobius"/>
    </source>
</evidence>
<evidence type="ECO:0000313" key="3">
    <source>
        <dbReference type="Proteomes" id="UP000182114"/>
    </source>
</evidence>
<dbReference type="SUPFAM" id="SSF53300">
    <property type="entry name" value="vWA-like"/>
    <property type="match status" value="1"/>
</dbReference>
<dbReference type="InterPro" id="IPR036465">
    <property type="entry name" value="vWFA_dom_sf"/>
</dbReference>
<dbReference type="AlphaFoldDB" id="A0A1G7G5Q0"/>